<proteinExistence type="predicted"/>
<protein>
    <recommendedName>
        <fullName evidence="1">Azaphilone pigments biosynthesis cluster protein L N-terminal domain-containing protein</fullName>
    </recommendedName>
</protein>
<sequence length="334" mass="38046">MDPVSSAASIIAVVQLSGSVINLCYNYVKSVRDGRKEVMQFVEELNDLKRILERLLEIALKHETSQSPFPMPMLEIFGNDDSILTECENFLKQLEPRLKPNGLKGAVQALKWPLKEKETKAELERIERLKKSLTLALAVDNTALALDTHQIASGCFRILTSIAEAFVPFQRANNRRLIRQCVDALNLSLNHNISWRPSMDVSTLQSQAYHEWKTNKSPIMWPQGIRGCARAKLLDVLDAINRFELLQMLAYMSKWNTQDRHILIPSSSVVDMRDQVKLLANLSWNAPDERNQTSLLSAVTWPMMVLVKLSLEKQVTITQDVIEVVIERHSVEFL</sequence>
<dbReference type="RefSeq" id="XP_018185061.1">
    <property type="nucleotide sequence ID" value="XM_018331351.1"/>
</dbReference>
<dbReference type="GeneID" id="28896488"/>
<gene>
    <name evidence="2" type="ORF">L228DRAFT_241725</name>
</gene>
<organism evidence="2 3">
    <name type="scientific">Xylona heveae (strain CBS 132557 / TC161)</name>
    <dbReference type="NCBI Taxonomy" id="1328760"/>
    <lineage>
        <taxon>Eukaryota</taxon>
        <taxon>Fungi</taxon>
        <taxon>Dikarya</taxon>
        <taxon>Ascomycota</taxon>
        <taxon>Pezizomycotina</taxon>
        <taxon>Xylonomycetes</taxon>
        <taxon>Xylonales</taxon>
        <taxon>Xylonaceae</taxon>
        <taxon>Xylona</taxon>
    </lineage>
</organism>
<dbReference type="InterPro" id="IPR031348">
    <property type="entry name" value="PigL_N"/>
</dbReference>
<evidence type="ECO:0000313" key="3">
    <source>
        <dbReference type="Proteomes" id="UP000076632"/>
    </source>
</evidence>
<dbReference type="AlphaFoldDB" id="A0A164ZTT1"/>
<dbReference type="Pfam" id="PF17111">
    <property type="entry name" value="PigL_N"/>
    <property type="match status" value="1"/>
</dbReference>
<dbReference type="STRING" id="1328760.A0A164ZTT1"/>
<reference evidence="2 3" key="1">
    <citation type="journal article" date="2016" name="Fungal Biol.">
        <title>The genome of Xylona heveae provides a window into fungal endophytism.</title>
        <authorList>
            <person name="Gazis R."/>
            <person name="Kuo A."/>
            <person name="Riley R."/>
            <person name="LaButti K."/>
            <person name="Lipzen A."/>
            <person name="Lin J."/>
            <person name="Amirebrahimi M."/>
            <person name="Hesse C.N."/>
            <person name="Spatafora J.W."/>
            <person name="Henrissat B."/>
            <person name="Hainaut M."/>
            <person name="Grigoriev I.V."/>
            <person name="Hibbett D.S."/>
        </authorList>
    </citation>
    <scope>NUCLEOTIDE SEQUENCE [LARGE SCALE GENOMIC DNA]</scope>
    <source>
        <strain evidence="2 3">TC161</strain>
    </source>
</reference>
<dbReference type="Proteomes" id="UP000076632">
    <property type="component" value="Unassembled WGS sequence"/>
</dbReference>
<dbReference type="InParanoid" id="A0A164ZTT1"/>
<accession>A0A164ZTT1</accession>
<evidence type="ECO:0000259" key="1">
    <source>
        <dbReference type="Pfam" id="PF17111"/>
    </source>
</evidence>
<keyword evidence="3" id="KW-1185">Reference proteome</keyword>
<name>A0A164ZTT1_XYLHT</name>
<evidence type="ECO:0000313" key="2">
    <source>
        <dbReference type="EMBL" id="KZF19506.1"/>
    </source>
</evidence>
<feature type="domain" description="Azaphilone pigments biosynthesis cluster protein L N-terminal" evidence="1">
    <location>
        <begin position="1"/>
        <end position="65"/>
    </location>
</feature>
<dbReference type="OrthoDB" id="20872at2759"/>
<dbReference type="EMBL" id="KV407466">
    <property type="protein sequence ID" value="KZF19506.1"/>
    <property type="molecule type" value="Genomic_DNA"/>
</dbReference>